<reference evidence="13" key="1">
    <citation type="submission" date="2022-01" db="EMBL/GenBank/DDBJ databases">
        <authorList>
            <person name="King R."/>
        </authorList>
    </citation>
    <scope>NUCLEOTIDE SEQUENCE</scope>
</reference>
<keyword evidence="5" id="KW-0970">Cilium biogenesis/degradation</keyword>
<evidence type="ECO:0000256" key="5">
    <source>
        <dbReference type="ARBA" id="ARBA00022794"/>
    </source>
</evidence>
<feature type="compositionally biased region" description="Basic residues" evidence="11">
    <location>
        <begin position="116"/>
        <end position="131"/>
    </location>
</feature>
<feature type="region of interest" description="Disordered" evidence="11">
    <location>
        <begin position="1"/>
        <end position="138"/>
    </location>
</feature>
<dbReference type="OrthoDB" id="550113at2759"/>
<dbReference type="AlphaFoldDB" id="A0A9N9RSI8"/>
<keyword evidence="8 12" id="KW-0472">Membrane</keyword>
<keyword evidence="6 12" id="KW-1133">Transmembrane helix</keyword>
<evidence type="ECO:0000256" key="10">
    <source>
        <dbReference type="ARBA" id="ARBA00025631"/>
    </source>
</evidence>
<feature type="compositionally biased region" description="Low complexity" evidence="11">
    <location>
        <begin position="40"/>
        <end position="56"/>
    </location>
</feature>
<dbReference type="GO" id="GO:0060271">
    <property type="term" value="P:cilium assembly"/>
    <property type="evidence" value="ECO:0007669"/>
    <property type="project" value="TreeGrafter"/>
</dbReference>
<comment type="similarity">
    <text evidence="3">Belongs to the TMEM237 family.</text>
</comment>
<keyword evidence="4 12" id="KW-0812">Transmembrane</keyword>
<evidence type="ECO:0000313" key="14">
    <source>
        <dbReference type="Proteomes" id="UP001153620"/>
    </source>
</evidence>
<dbReference type="GO" id="GO:0016020">
    <property type="term" value="C:membrane"/>
    <property type="evidence" value="ECO:0007669"/>
    <property type="project" value="UniProtKB-SubCell"/>
</dbReference>
<reference evidence="13" key="2">
    <citation type="submission" date="2022-10" db="EMBL/GenBank/DDBJ databases">
        <authorList>
            <consortium name="ENA_rothamsted_submissions"/>
            <consortium name="culmorum"/>
            <person name="King R."/>
        </authorList>
    </citation>
    <scope>NUCLEOTIDE SEQUENCE</scope>
</reference>
<accession>A0A9N9RSI8</accession>
<dbReference type="GO" id="GO:0035869">
    <property type="term" value="C:ciliary transition zone"/>
    <property type="evidence" value="ECO:0007669"/>
    <property type="project" value="TreeGrafter"/>
</dbReference>
<name>A0A9N9RSI8_9DIPT</name>
<comment type="function">
    <text evidence="10">Component of the transition zone in primary cilia. Required for ciliogenesis.</text>
</comment>
<organism evidence="13 14">
    <name type="scientific">Chironomus riparius</name>
    <dbReference type="NCBI Taxonomy" id="315576"/>
    <lineage>
        <taxon>Eukaryota</taxon>
        <taxon>Metazoa</taxon>
        <taxon>Ecdysozoa</taxon>
        <taxon>Arthropoda</taxon>
        <taxon>Hexapoda</taxon>
        <taxon>Insecta</taxon>
        <taxon>Pterygota</taxon>
        <taxon>Neoptera</taxon>
        <taxon>Endopterygota</taxon>
        <taxon>Diptera</taxon>
        <taxon>Nematocera</taxon>
        <taxon>Chironomoidea</taxon>
        <taxon>Chironomidae</taxon>
        <taxon>Chironominae</taxon>
        <taxon>Chironomus</taxon>
    </lineage>
</organism>
<evidence type="ECO:0000256" key="6">
    <source>
        <dbReference type="ARBA" id="ARBA00022989"/>
    </source>
</evidence>
<feature type="compositionally biased region" description="Low complexity" evidence="11">
    <location>
        <begin position="85"/>
        <end position="94"/>
    </location>
</feature>
<dbReference type="PANTHER" id="PTHR28388">
    <property type="entry name" value="TRANSMEMBRANE PROTEIN 237"/>
    <property type="match status" value="1"/>
</dbReference>
<evidence type="ECO:0000256" key="1">
    <source>
        <dbReference type="ARBA" id="ARBA00004138"/>
    </source>
</evidence>
<feature type="transmembrane region" description="Helical" evidence="12">
    <location>
        <begin position="333"/>
        <end position="353"/>
    </location>
</feature>
<dbReference type="EMBL" id="OU895878">
    <property type="protein sequence ID" value="CAG9802415.1"/>
    <property type="molecule type" value="Genomic_DNA"/>
</dbReference>
<feature type="transmembrane region" description="Helical" evidence="12">
    <location>
        <begin position="293"/>
        <end position="313"/>
    </location>
</feature>
<evidence type="ECO:0000313" key="13">
    <source>
        <dbReference type="EMBL" id="CAG9802415.1"/>
    </source>
</evidence>
<gene>
    <name evidence="13" type="ORF">CHIRRI_LOCUS5326</name>
</gene>
<sequence length="486" mass="54899">MEETPKVHSKSKHKRTSSRNREHRKKDSSRKIEDGVTDINGEASNNNNVVPNENPSITIEDETKGDTKMHRGILGFMDRTLKSSTTTGNGNGNTLEPPRSPAQRSNRSRASSDKSPKHKRSKSESRRRRERKAGELEVRQANETLMRYLKQCSDLNDASGSLSGDLEINENLDDRKVHRKTKSQRERKSFRLIGKAAPSDLTTILNELNDDIIQNSDIYNPFTPVVSPTTEQNPHVDKIFVQTSSGYRAVDNNSSFYKTSAAAGDTDSNNFFINNAVQLSCLVQKMWINISTICHGLLGGLALAHLILILTTTPQDWTGSEKSFEHYEMHTKIYTNVFFFLAVICFVSIMDRIDICQFSMTSLLNTSENKERSISFRSIILIMIYAGTIILNLLAASIDDRFPAKKYQSQDNSTTITLMESLEKENTTLYFLYPQAANEETVYLWNTLSIARSCGAIVGYLMISSMNTNLLYNTLVEMDKYHNINP</sequence>
<evidence type="ECO:0000256" key="7">
    <source>
        <dbReference type="ARBA" id="ARBA00023069"/>
    </source>
</evidence>
<evidence type="ECO:0000256" key="9">
    <source>
        <dbReference type="ARBA" id="ARBA00023273"/>
    </source>
</evidence>
<dbReference type="Proteomes" id="UP001153620">
    <property type="component" value="Chromosome 2"/>
</dbReference>
<evidence type="ECO:0000256" key="2">
    <source>
        <dbReference type="ARBA" id="ARBA00004141"/>
    </source>
</evidence>
<evidence type="ECO:0000256" key="4">
    <source>
        <dbReference type="ARBA" id="ARBA00022692"/>
    </source>
</evidence>
<feature type="transmembrane region" description="Helical" evidence="12">
    <location>
        <begin position="442"/>
        <end position="463"/>
    </location>
</feature>
<proteinExistence type="inferred from homology"/>
<comment type="subcellular location">
    <subcellularLocation>
        <location evidence="1">Cell projection</location>
        <location evidence="1">Cilium</location>
    </subcellularLocation>
    <subcellularLocation>
        <location evidence="2">Membrane</location>
        <topology evidence="2">Multi-pass membrane protein</topology>
    </subcellularLocation>
</comment>
<evidence type="ECO:0000256" key="12">
    <source>
        <dbReference type="SAM" id="Phobius"/>
    </source>
</evidence>
<dbReference type="InterPro" id="IPR029409">
    <property type="entry name" value="TMEM237"/>
</dbReference>
<keyword evidence="14" id="KW-1185">Reference proteome</keyword>
<evidence type="ECO:0000256" key="8">
    <source>
        <dbReference type="ARBA" id="ARBA00023136"/>
    </source>
</evidence>
<feature type="transmembrane region" description="Helical" evidence="12">
    <location>
        <begin position="374"/>
        <end position="398"/>
    </location>
</feature>
<protein>
    <submittedName>
        <fullName evidence="13">Uncharacterized protein</fullName>
    </submittedName>
</protein>
<feature type="compositionally biased region" description="Basic residues" evidence="11">
    <location>
        <begin position="7"/>
        <end position="28"/>
    </location>
</feature>
<evidence type="ECO:0000256" key="3">
    <source>
        <dbReference type="ARBA" id="ARBA00008783"/>
    </source>
</evidence>
<evidence type="ECO:0000256" key="11">
    <source>
        <dbReference type="SAM" id="MobiDB-lite"/>
    </source>
</evidence>
<dbReference type="PANTHER" id="PTHR28388:SF1">
    <property type="entry name" value="TRANSMEMBRANE PROTEIN 237"/>
    <property type="match status" value="1"/>
</dbReference>
<keyword evidence="9" id="KW-0966">Cell projection</keyword>
<keyword evidence="7" id="KW-0969">Cilium</keyword>
<dbReference type="Pfam" id="PF15383">
    <property type="entry name" value="TMEM237"/>
    <property type="match status" value="1"/>
</dbReference>